<dbReference type="AlphaFoldDB" id="A0A2S9PQZ5"/>
<feature type="region of interest" description="Disordered" evidence="1">
    <location>
        <begin position="71"/>
        <end position="103"/>
    </location>
</feature>
<proteinExistence type="predicted"/>
<feature type="compositionally biased region" description="Low complexity" evidence="1">
    <location>
        <begin position="38"/>
        <end position="56"/>
    </location>
</feature>
<name>A0A2S9PQZ5_9ACTN</name>
<protein>
    <submittedName>
        <fullName evidence="2">Uncharacterized protein</fullName>
    </submittedName>
</protein>
<accession>A0A2S9PQZ5</accession>
<keyword evidence="3" id="KW-1185">Reference proteome</keyword>
<sequence>MVALRRAAARTIRAAADRSTAVRRRTNVVRAWREGRARSAARSTGTRVSAGAARSASGSASVHCAQCRNVPNRRPVLPAPDVGAGLGFRATTGRSEAGAAVGG</sequence>
<comment type="caution">
    <text evidence="2">The sequence shown here is derived from an EMBL/GenBank/DDBJ whole genome shotgun (WGS) entry which is preliminary data.</text>
</comment>
<dbReference type="Proteomes" id="UP000239322">
    <property type="component" value="Unassembled WGS sequence"/>
</dbReference>
<reference evidence="2 3" key="1">
    <citation type="submission" date="2018-03" db="EMBL/GenBank/DDBJ databases">
        <title>Novel Streptomyces sp. from soil.</title>
        <authorList>
            <person name="Tan G.Y.A."/>
            <person name="Lee Z.Y."/>
        </authorList>
    </citation>
    <scope>NUCLEOTIDE SEQUENCE [LARGE SCALE GENOMIC DNA]</scope>
    <source>
        <strain evidence="2 3">ST5x</strain>
    </source>
</reference>
<evidence type="ECO:0000256" key="1">
    <source>
        <dbReference type="SAM" id="MobiDB-lite"/>
    </source>
</evidence>
<organism evidence="2 3">
    <name type="scientific">Streptomyces solincola</name>
    <dbReference type="NCBI Taxonomy" id="2100817"/>
    <lineage>
        <taxon>Bacteria</taxon>
        <taxon>Bacillati</taxon>
        <taxon>Actinomycetota</taxon>
        <taxon>Actinomycetes</taxon>
        <taxon>Kitasatosporales</taxon>
        <taxon>Streptomycetaceae</taxon>
        <taxon>Streptomyces</taxon>
    </lineage>
</organism>
<gene>
    <name evidence="2" type="ORF">C6N75_23905</name>
</gene>
<evidence type="ECO:0000313" key="2">
    <source>
        <dbReference type="EMBL" id="PRH76757.1"/>
    </source>
</evidence>
<feature type="region of interest" description="Disordered" evidence="1">
    <location>
        <begin position="36"/>
        <end position="56"/>
    </location>
</feature>
<dbReference type="EMBL" id="PVLV01000433">
    <property type="protein sequence ID" value="PRH76757.1"/>
    <property type="molecule type" value="Genomic_DNA"/>
</dbReference>
<evidence type="ECO:0000313" key="3">
    <source>
        <dbReference type="Proteomes" id="UP000239322"/>
    </source>
</evidence>